<dbReference type="InterPro" id="IPR036397">
    <property type="entry name" value="RNaseH_sf"/>
</dbReference>
<sequence>MIRAHYEQLSKFERGRIIGLKEAGGIFGESLVIWLLAMRPLEDTGKNGLTIADLNVMMVHCRARLEWCLDLSGWKHADWGRIMFSDESRFYLCLDDHRRRVWRRPGQRAKPAFTIAGHTGSQPEVMLPGLFFSHQGISKPHTARVAMSYQSLSNTFLASQIARILSNQACLGYDKKANASTMQC</sequence>
<dbReference type="GO" id="GO:0003676">
    <property type="term" value="F:nucleic acid binding"/>
    <property type="evidence" value="ECO:0007669"/>
    <property type="project" value="InterPro"/>
</dbReference>
<protein>
    <submittedName>
        <fullName evidence="1">Uncharacterized protein</fullName>
    </submittedName>
</protein>
<dbReference type="Proteomes" id="UP000887159">
    <property type="component" value="Unassembled WGS sequence"/>
</dbReference>
<evidence type="ECO:0000313" key="2">
    <source>
        <dbReference type="Proteomes" id="UP000887159"/>
    </source>
</evidence>
<name>A0A8X6RZ32_TRICX</name>
<organism evidence="1 2">
    <name type="scientific">Trichonephila clavipes</name>
    <name type="common">Golden silk orbweaver</name>
    <name type="synonym">Nephila clavipes</name>
    <dbReference type="NCBI Taxonomy" id="2585209"/>
    <lineage>
        <taxon>Eukaryota</taxon>
        <taxon>Metazoa</taxon>
        <taxon>Ecdysozoa</taxon>
        <taxon>Arthropoda</taxon>
        <taxon>Chelicerata</taxon>
        <taxon>Arachnida</taxon>
        <taxon>Araneae</taxon>
        <taxon>Araneomorphae</taxon>
        <taxon>Entelegynae</taxon>
        <taxon>Araneoidea</taxon>
        <taxon>Nephilidae</taxon>
        <taxon>Trichonephila</taxon>
    </lineage>
</organism>
<proteinExistence type="predicted"/>
<keyword evidence="2" id="KW-1185">Reference proteome</keyword>
<dbReference type="Gene3D" id="3.30.420.10">
    <property type="entry name" value="Ribonuclease H-like superfamily/Ribonuclease H"/>
    <property type="match status" value="1"/>
</dbReference>
<reference evidence="1" key="1">
    <citation type="submission" date="2020-08" db="EMBL/GenBank/DDBJ databases">
        <title>Multicomponent nature underlies the extraordinary mechanical properties of spider dragline silk.</title>
        <authorList>
            <person name="Kono N."/>
            <person name="Nakamura H."/>
            <person name="Mori M."/>
            <person name="Yoshida Y."/>
            <person name="Ohtoshi R."/>
            <person name="Malay A.D."/>
            <person name="Moran D.A.P."/>
            <person name="Tomita M."/>
            <person name="Numata K."/>
            <person name="Arakawa K."/>
        </authorList>
    </citation>
    <scope>NUCLEOTIDE SEQUENCE</scope>
</reference>
<evidence type="ECO:0000313" key="1">
    <source>
        <dbReference type="EMBL" id="GFY00027.1"/>
    </source>
</evidence>
<dbReference type="AlphaFoldDB" id="A0A8X6RZ32"/>
<gene>
    <name evidence="1" type="primary">NCL1_17417</name>
    <name evidence="1" type="ORF">TNCV_1341251</name>
</gene>
<accession>A0A8X6RZ32</accession>
<dbReference type="EMBL" id="BMAU01021216">
    <property type="protein sequence ID" value="GFY00027.1"/>
    <property type="molecule type" value="Genomic_DNA"/>
</dbReference>
<comment type="caution">
    <text evidence="1">The sequence shown here is derived from an EMBL/GenBank/DDBJ whole genome shotgun (WGS) entry which is preliminary data.</text>
</comment>